<name>A0A0S3R1M3_PHAAN</name>
<accession>A0A0S3R1M3</accession>
<feature type="compositionally biased region" description="Pro residues" evidence="1">
    <location>
        <begin position="42"/>
        <end position="54"/>
    </location>
</feature>
<keyword evidence="3" id="KW-1185">Reference proteome</keyword>
<gene>
    <name evidence="2" type="primary">Vigan.01G202400</name>
    <name evidence="2" type="ORF">VIGAN_01202400</name>
</gene>
<dbReference type="Proteomes" id="UP000291084">
    <property type="component" value="Chromosome 1"/>
</dbReference>
<organism evidence="2 3">
    <name type="scientific">Vigna angularis var. angularis</name>
    <dbReference type="NCBI Taxonomy" id="157739"/>
    <lineage>
        <taxon>Eukaryota</taxon>
        <taxon>Viridiplantae</taxon>
        <taxon>Streptophyta</taxon>
        <taxon>Embryophyta</taxon>
        <taxon>Tracheophyta</taxon>
        <taxon>Spermatophyta</taxon>
        <taxon>Magnoliopsida</taxon>
        <taxon>eudicotyledons</taxon>
        <taxon>Gunneridae</taxon>
        <taxon>Pentapetalae</taxon>
        <taxon>rosids</taxon>
        <taxon>fabids</taxon>
        <taxon>Fabales</taxon>
        <taxon>Fabaceae</taxon>
        <taxon>Papilionoideae</taxon>
        <taxon>50 kb inversion clade</taxon>
        <taxon>NPAAA clade</taxon>
        <taxon>indigoferoid/millettioid clade</taxon>
        <taxon>Phaseoleae</taxon>
        <taxon>Vigna</taxon>
    </lineage>
</organism>
<protein>
    <submittedName>
        <fullName evidence="2">Uncharacterized protein</fullName>
    </submittedName>
</protein>
<evidence type="ECO:0000313" key="3">
    <source>
        <dbReference type="Proteomes" id="UP000291084"/>
    </source>
</evidence>
<evidence type="ECO:0000256" key="1">
    <source>
        <dbReference type="SAM" id="MobiDB-lite"/>
    </source>
</evidence>
<reference evidence="2 3" key="1">
    <citation type="journal article" date="2015" name="Sci. Rep.">
        <title>The power of single molecule real-time sequencing technology in the de novo assembly of a eukaryotic genome.</title>
        <authorList>
            <person name="Sakai H."/>
            <person name="Naito K."/>
            <person name="Ogiso-Tanaka E."/>
            <person name="Takahashi Y."/>
            <person name="Iseki K."/>
            <person name="Muto C."/>
            <person name="Satou K."/>
            <person name="Teruya K."/>
            <person name="Shiroma A."/>
            <person name="Shimoji M."/>
            <person name="Hirano T."/>
            <person name="Itoh T."/>
            <person name="Kaga A."/>
            <person name="Tomooka N."/>
        </authorList>
    </citation>
    <scope>NUCLEOTIDE SEQUENCE [LARGE SCALE GENOMIC DNA]</scope>
    <source>
        <strain evidence="3">cv. Shumari</strain>
    </source>
</reference>
<sequence length="162" mass="17783">MGRRRPWHRTPTLGRLKRKRVADCFVPLRDPRSLSLRGGSSPPQPEPATTPPPSISLEIAGNQRRPRRHCFQPPPHAQTSIRLAAVSRRKPSEPSREILSSLRAASSPPEGARPSRAAASVTKPGSPLSVEIIADRRSNSSSLLLPFAREGDDYLLPFSAMM</sequence>
<dbReference type="AlphaFoldDB" id="A0A0S3R1M3"/>
<proteinExistence type="predicted"/>
<dbReference type="EMBL" id="AP015034">
    <property type="protein sequence ID" value="BAT74369.1"/>
    <property type="molecule type" value="Genomic_DNA"/>
</dbReference>
<evidence type="ECO:0000313" key="2">
    <source>
        <dbReference type="EMBL" id="BAT74369.1"/>
    </source>
</evidence>
<feature type="region of interest" description="Disordered" evidence="1">
    <location>
        <begin position="28"/>
        <end position="124"/>
    </location>
</feature>